<dbReference type="PANTHER" id="PTHR43734">
    <property type="entry name" value="PHYTOENE DESATURASE"/>
    <property type="match status" value="1"/>
</dbReference>
<evidence type="ECO:0000256" key="1">
    <source>
        <dbReference type="ARBA" id="ARBA00023002"/>
    </source>
</evidence>
<dbReference type="RefSeq" id="WP_106124130.1">
    <property type="nucleotide sequence ID" value="NZ_PVTY01000033.1"/>
</dbReference>
<comment type="similarity">
    <text evidence="3">Belongs to the carotenoid/retinoid oxidoreductase family. CrtP subfamily.</text>
</comment>
<keyword evidence="1" id="KW-0560">Oxidoreductase</keyword>
<organism evidence="9 10">
    <name type="scientific">Nesterenkonia sandarakina</name>
    <dbReference type="NCBI Taxonomy" id="272918"/>
    <lineage>
        <taxon>Bacteria</taxon>
        <taxon>Bacillati</taxon>
        <taxon>Actinomycetota</taxon>
        <taxon>Actinomycetes</taxon>
        <taxon>Micrococcales</taxon>
        <taxon>Micrococcaceae</taxon>
        <taxon>Nesterenkonia</taxon>
    </lineage>
</organism>
<dbReference type="InterPro" id="IPR002937">
    <property type="entry name" value="Amino_oxidase"/>
</dbReference>
<evidence type="ECO:0000256" key="4">
    <source>
        <dbReference type="ARBA" id="ARBA00039159"/>
    </source>
</evidence>
<evidence type="ECO:0000256" key="3">
    <source>
        <dbReference type="ARBA" id="ARBA00038194"/>
    </source>
</evidence>
<reference evidence="9 10" key="1">
    <citation type="submission" date="2018-03" db="EMBL/GenBank/DDBJ databases">
        <title>Comparative analysis of microorganisms from saline springs in Andes Mountain Range, Colombia.</title>
        <authorList>
            <person name="Rubin E."/>
        </authorList>
    </citation>
    <scope>NUCLEOTIDE SEQUENCE [LARGE SCALE GENOMIC DNA]</scope>
    <source>
        <strain evidence="9 10">CG 35</strain>
    </source>
</reference>
<evidence type="ECO:0000313" key="9">
    <source>
        <dbReference type="EMBL" id="PRZ11743.1"/>
    </source>
</evidence>
<comment type="pathway">
    <text evidence="2">Carotenoid biosynthesis; staphyloxanthin biosynthesis; staphyloxanthin from farnesyl diphosphate: step 3/5.</text>
</comment>
<dbReference type="InterPro" id="IPR036188">
    <property type="entry name" value="FAD/NAD-bd_sf"/>
</dbReference>
<protein>
    <recommendedName>
        <fullName evidence="4">4,4'-diaponeurosporene oxygenase</fullName>
    </recommendedName>
    <alternativeName>
        <fullName evidence="5">4,4'-diaponeurosporene oxidase</fullName>
    </alternativeName>
    <alternativeName>
        <fullName evidence="6">Carotenoid oxidase</fullName>
    </alternativeName>
</protein>
<evidence type="ECO:0000256" key="7">
    <source>
        <dbReference type="ARBA" id="ARBA00048532"/>
    </source>
</evidence>
<dbReference type="AlphaFoldDB" id="A0A2T0YAN0"/>
<dbReference type="Proteomes" id="UP000238217">
    <property type="component" value="Unassembled WGS sequence"/>
</dbReference>
<keyword evidence="10" id="KW-1185">Reference proteome</keyword>
<dbReference type="OrthoDB" id="9774675at2"/>
<dbReference type="EMBL" id="PVTY01000033">
    <property type="protein sequence ID" value="PRZ11743.1"/>
    <property type="molecule type" value="Genomic_DNA"/>
</dbReference>
<feature type="domain" description="Amine oxidase" evidence="8">
    <location>
        <begin position="11"/>
        <end position="317"/>
    </location>
</feature>
<dbReference type="PANTHER" id="PTHR43734:SF7">
    <property type="entry name" value="4,4'-DIAPONEUROSPORENE OXYGENASE"/>
    <property type="match status" value="1"/>
</dbReference>
<evidence type="ECO:0000256" key="2">
    <source>
        <dbReference type="ARBA" id="ARBA00037901"/>
    </source>
</evidence>
<evidence type="ECO:0000256" key="5">
    <source>
        <dbReference type="ARBA" id="ARBA00041900"/>
    </source>
</evidence>
<sequence>MSRVVVVGGGVAGLTAAALSASAGHAVTLLEANSTLGGKSRRIEVAGQVMDTGPSLFTFPAVWQELLRRLDDSSHSPSTAAEDTASLNLERLPEVGRYYFRGEVCSLPVPPGHPWHSAWERFAALHGPIGPDVTRLLTTAPMARDAYPSLARMGKLYGNRLSTRSYLDSLTWLPDGLREVIAIHTLNAGVSPSRTPALYASMPAVMAQDGVWVPQGGVHELVRALERLARAAGVDVRTDEPVLELGRGHVRTTQKVYRADALVSGLDAGRLEGLLGGRAPRPPRKLSCSAVAVYAALKQPFPADTSRHSVVLPEDPAALYASLEAQREPAVKSRVVV</sequence>
<evidence type="ECO:0000256" key="6">
    <source>
        <dbReference type="ARBA" id="ARBA00042619"/>
    </source>
</evidence>
<comment type="caution">
    <text evidence="9">The sequence shown here is derived from an EMBL/GenBank/DDBJ whole genome shotgun (WGS) entry which is preliminary data.</text>
</comment>
<dbReference type="Gene3D" id="3.30.9.10">
    <property type="entry name" value="D-Amino Acid Oxidase, subunit A, domain 2"/>
    <property type="match status" value="1"/>
</dbReference>
<dbReference type="GO" id="GO:0016491">
    <property type="term" value="F:oxidoreductase activity"/>
    <property type="evidence" value="ECO:0007669"/>
    <property type="project" value="UniProtKB-KW"/>
</dbReference>
<comment type="catalytic activity">
    <reaction evidence="7">
        <text>all-trans-4,4'-diaponeurosporene + 2 AH2 + 2 O2 = 4,4'-diaponeurosporenal + 2 A + 3 H2O</text>
        <dbReference type="Rhea" id="RHEA:56104"/>
        <dbReference type="ChEBI" id="CHEBI:13193"/>
        <dbReference type="ChEBI" id="CHEBI:15377"/>
        <dbReference type="ChEBI" id="CHEBI:15379"/>
        <dbReference type="ChEBI" id="CHEBI:17499"/>
        <dbReference type="ChEBI" id="CHEBI:62743"/>
        <dbReference type="ChEBI" id="CHEBI:79065"/>
    </reaction>
</comment>
<dbReference type="SUPFAM" id="SSF51905">
    <property type="entry name" value="FAD/NAD(P)-binding domain"/>
    <property type="match status" value="1"/>
</dbReference>
<evidence type="ECO:0000313" key="10">
    <source>
        <dbReference type="Proteomes" id="UP000238217"/>
    </source>
</evidence>
<name>A0A2T0YAN0_9MICC</name>
<proteinExistence type="inferred from homology"/>
<gene>
    <name evidence="9" type="ORF">BCL67_13312</name>
</gene>
<dbReference type="Gene3D" id="3.50.50.60">
    <property type="entry name" value="FAD/NAD(P)-binding domain"/>
    <property type="match status" value="2"/>
</dbReference>
<dbReference type="Pfam" id="PF01593">
    <property type="entry name" value="Amino_oxidase"/>
    <property type="match status" value="1"/>
</dbReference>
<accession>A0A2T0YAN0</accession>
<evidence type="ECO:0000259" key="8">
    <source>
        <dbReference type="Pfam" id="PF01593"/>
    </source>
</evidence>